<keyword evidence="1" id="KW-1133">Transmembrane helix</keyword>
<dbReference type="EnsemblMetazoa" id="GAUT046290-RA">
    <property type="protein sequence ID" value="GAUT046290-PA"/>
    <property type="gene ID" value="GAUT046290"/>
</dbReference>
<keyword evidence="1" id="KW-0472">Membrane</keyword>
<dbReference type="VEuPathDB" id="VectorBase:GAUT046290"/>
<evidence type="ECO:0000313" key="2">
    <source>
        <dbReference type="EnsemblMetazoa" id="GAUT046290-PA"/>
    </source>
</evidence>
<evidence type="ECO:0000256" key="1">
    <source>
        <dbReference type="SAM" id="Phobius"/>
    </source>
</evidence>
<keyword evidence="3" id="KW-1185">Reference proteome</keyword>
<dbReference type="AlphaFoldDB" id="A0A1A9VSU7"/>
<sequence length="255" mass="29737">MEVFKFHINFSIFAIIFVIIFVMKIEAESQLESDWKLYRNPQYEPTWCQLLNFGLIGISKKNGMKTWLGGICYKKDNIALYDIFFKMSPNGVTWDTEGVDWKVQSDDLTSLWLTNSGIENNEKAKLWWSFRHIEYNPIIQNEWPDNLKNQLHSALEICWWPGLRLGNWHEYQKALNSYIASGSSAYILLGGTTQDKIPEELVEITIESYCHLYIYEYIEPLNSHERPVFIFGYNSPFADVSISSSMSDGLWAINI</sequence>
<protein>
    <submittedName>
        <fullName evidence="2">Uncharacterized protein</fullName>
    </submittedName>
</protein>
<evidence type="ECO:0000313" key="3">
    <source>
        <dbReference type="Proteomes" id="UP000078200"/>
    </source>
</evidence>
<proteinExistence type="predicted"/>
<reference evidence="2" key="1">
    <citation type="submission" date="2020-05" db="UniProtKB">
        <authorList>
            <consortium name="EnsemblMetazoa"/>
        </authorList>
    </citation>
    <scope>IDENTIFICATION</scope>
    <source>
        <strain evidence="2">TTRI</strain>
    </source>
</reference>
<keyword evidence="1" id="KW-0812">Transmembrane</keyword>
<feature type="transmembrane region" description="Helical" evidence="1">
    <location>
        <begin position="6"/>
        <end position="23"/>
    </location>
</feature>
<name>A0A1A9VSU7_GLOAU</name>
<dbReference type="Proteomes" id="UP000078200">
    <property type="component" value="Unassembled WGS sequence"/>
</dbReference>
<organism evidence="2 3">
    <name type="scientific">Glossina austeni</name>
    <name type="common">Savannah tsetse fly</name>
    <dbReference type="NCBI Taxonomy" id="7395"/>
    <lineage>
        <taxon>Eukaryota</taxon>
        <taxon>Metazoa</taxon>
        <taxon>Ecdysozoa</taxon>
        <taxon>Arthropoda</taxon>
        <taxon>Hexapoda</taxon>
        <taxon>Insecta</taxon>
        <taxon>Pterygota</taxon>
        <taxon>Neoptera</taxon>
        <taxon>Endopterygota</taxon>
        <taxon>Diptera</taxon>
        <taxon>Brachycera</taxon>
        <taxon>Muscomorpha</taxon>
        <taxon>Hippoboscoidea</taxon>
        <taxon>Glossinidae</taxon>
        <taxon>Glossina</taxon>
    </lineage>
</organism>
<accession>A0A1A9VSU7</accession>